<keyword evidence="5 16" id="KW-0812">Transmembrane</keyword>
<feature type="repeat" description="LDL-receptor class B" evidence="14">
    <location>
        <begin position="695"/>
        <end position="737"/>
    </location>
</feature>
<feature type="repeat" description="LDL-receptor class B" evidence="14">
    <location>
        <begin position="826"/>
        <end position="868"/>
    </location>
</feature>
<feature type="transmembrane region" description="Helical" evidence="16">
    <location>
        <begin position="1895"/>
        <end position="1915"/>
    </location>
</feature>
<evidence type="ECO:0000313" key="19">
    <source>
        <dbReference type="Proteomes" id="UP000291343"/>
    </source>
</evidence>
<keyword evidence="11" id="KW-0675">Receptor</keyword>
<feature type="disulfide bond" evidence="13">
    <location>
        <begin position="415"/>
        <end position="427"/>
    </location>
</feature>
<dbReference type="InterPro" id="IPR000152">
    <property type="entry name" value="EGF-type_Asp/Asn_hydroxyl_site"/>
</dbReference>
<sequence>MLEKVFVIFMQWSLLLIVSFFFPGSINFREVACHFNPTERPPHSIDMHKSSGQLSSHSSQSAQMYGQPVIHARGAARQMFGSKAIRQPHQPPASGSQMGASAPGHNRVGGVHEPENPQAPLPMWDNMGIMLLPHPDEIHHPGNKNAEKQQRNGGKWPGRMPGEPILPNKGYTIINEDDANVPAGGAGAAEDGAHKPPCPGECMPEEFLCITSCTCIPIQWQCDGSPDCFGREDELSPACHEDTKVSSKCHEDENFVICPFTMKCIRKSFLCDGDNDCGDFSDESHCGPENCTADQFECANGFCIPKLWLCDGDDDCRDSTDETDCATEARNCTSDERRCSDGTCILKSWVCDGDADCNDGADEIECDRDAVPQCKPDEFQCAYPLCISNDYLCDGDDDCGDGSDEDNCNKEKENCADDEFRCQNGKCINKKKRCDRDYDCDSGEDETGCEQTPPPTCKPSDFVCSTGKCLPEAWVCDEVDDCPQGEDERLCELVCNAHTEFSCLSAEAISRVASTHAHAHDNFTTGGGLFDPASTSASHVAKCINKKLACDGKVDCPYGDDELNCAKIKKCDDKSRCHQLCVTKADGSDGCDCNPGFILESDGVSCRDIDECSLEWRQDCSQICQNTYGSFNCSCTEGYVLRPDGRTCKALGAAPALLFSNRVDIRKITLSNKKGTTIYKGLNNAISLDYHYTKGLVYWTDISMDYIRSATINETNKSAIICFGLDSPSGIAVDWIHDLIFWTDSGTRRLEVASLDGNVRSVLVSSDLDKPRAIAVHPGETLVFWTDWGPNPRIERIEMDGSNRKSIVKEQDTFWPNGLTLDYTNDRIYWTDAHHHVIESAKIDGSGRRKVVTRGLPHPFSVTLFEDSIYWTDWHTKCISRASKATGTGFKIIYHDLHFPMDIHSYHPQRQPFYPNRCGHDNGGCSHLCLPNKNSFQCVCPMGLKLKTNNRTCDSTPEDLLIYVRTKDLRIRQLTVNESHAYDVVMPVNKIKSAVALSWDANSDSIFWSDIKTKVISRVYLNGSKEDRVVDTNLDSPAGLAVDWVTDKLYWTDAGAKLIEVSNLDGSHRAILFWEGLDKPRDIVVNPFDCYMYWSDWGKSAKIERAGMDGSERTTFISASLKWPNGLALDLDAKRLYWTDAGMGNIESVGLDGKNRQILLDNLPHPFGLTVFRNRVYWTDWDTRSINAADKITGENRSVIRSGLSGLMDVRVFHRNNKMVVSKCHSNNGGCSHLCLLSPLPNRYTCACPIGISLSENRKQCIRGPKNSLVFAHMTQIRQISLDVPYIVDVILPLPPLKRATSVDVDRKNGEIYWTNSDNQDHAIIQRAQHDGSNIETIMDYGLVKVESIVIDSTGRKIYWTDAGRPSIEVAELDGSNRKVLIYEELILPRAITLHYHHGLMYWSDWGGEVAKIVQANMNGKFRKTLIEEPGGWPNGLAIDRPSERLYWNDGNKHWIMSCDLTGKNKRAILTNVPHPYGLVIVGSHVYWTDWNTQALHRADKINGKESIVIRSNLTGLMDIRSVQVDNVAENACGINNGGCSHLCLREPSGYSCECPTGIKIGEDKRTCGYQPDAYLLISCRRHLARISFDTPEQWDVKLDIPDVHLAIGVEFHWNKSLIYYVDTELGAIRSVQMWDLNDVQTVVESNTKTLDGIAVDWLADNIYFTDTARRVLEVARLNGTSRKVIISENIDEPKSVAVYPSKGLLFWSDLGEFPKIERASLDGSNRKVIIDTEVGLANGLIIDYEDDKLYWADTLRNIIEVARLDGSERIHLLSVTQPFGIALVDHHIYWTSWGAKQVGRAEKLTGREQQIVRANITVVEIKAVTEDRQQGWSPCVISNGYCSHLCLYRGGKSYVCACPDLPDSTPCSTNPSQRISGMELEDNTSSQYPNSDLMIYYIILMFLILIVVTVAIAFHCRQMRKKKNFYEGGRQVLTYSNPNYYSSDVGHSGRDKRGFSLRKLKYDKSQERVYDVHSDSEKQTASPEVVSLIPAPSSPCPADRASPINEGVDNPSLKVA</sequence>
<keyword evidence="2" id="KW-1003">Cell membrane</keyword>
<dbReference type="SMART" id="SM00181">
    <property type="entry name" value="EGF"/>
    <property type="match status" value="9"/>
</dbReference>
<feature type="disulfide bond" evidence="13">
    <location>
        <begin position="422"/>
        <end position="440"/>
    </location>
</feature>
<organism evidence="18 19">
    <name type="scientific">Laodelphax striatellus</name>
    <name type="common">Small brown planthopper</name>
    <name type="synonym">Delphax striatella</name>
    <dbReference type="NCBI Taxonomy" id="195883"/>
    <lineage>
        <taxon>Eukaryota</taxon>
        <taxon>Metazoa</taxon>
        <taxon>Ecdysozoa</taxon>
        <taxon>Arthropoda</taxon>
        <taxon>Hexapoda</taxon>
        <taxon>Insecta</taxon>
        <taxon>Pterygota</taxon>
        <taxon>Neoptera</taxon>
        <taxon>Paraneoptera</taxon>
        <taxon>Hemiptera</taxon>
        <taxon>Auchenorrhyncha</taxon>
        <taxon>Fulgoroidea</taxon>
        <taxon>Delphacidae</taxon>
        <taxon>Criomorphinae</taxon>
        <taxon>Laodelphax</taxon>
    </lineage>
</organism>
<comment type="caution">
    <text evidence="13">Lacks conserved residue(s) required for the propagation of feature annotation.</text>
</comment>
<feature type="repeat" description="LDL-receptor class B" evidence="14">
    <location>
        <begin position="1399"/>
        <end position="1443"/>
    </location>
</feature>
<keyword evidence="8 16" id="KW-1133">Transmembrane helix</keyword>
<accession>A0A482WI70</accession>
<feature type="region of interest" description="Disordered" evidence="15">
    <location>
        <begin position="1969"/>
        <end position="2017"/>
    </location>
</feature>
<keyword evidence="9 16" id="KW-0472">Membrane</keyword>
<name>A0A482WI70_LAOST</name>
<dbReference type="CDD" id="cd00112">
    <property type="entry name" value="LDLa"/>
    <property type="match status" value="7"/>
</dbReference>
<dbReference type="Gene3D" id="4.10.1220.10">
    <property type="entry name" value="EGF-type module"/>
    <property type="match status" value="1"/>
</dbReference>
<dbReference type="PROSITE" id="PS50068">
    <property type="entry name" value="LDLRA_2"/>
    <property type="match status" value="8"/>
</dbReference>
<evidence type="ECO:0000256" key="3">
    <source>
        <dbReference type="ARBA" id="ARBA00022536"/>
    </source>
</evidence>
<feature type="repeat" description="LDL-receptor class B" evidence="14">
    <location>
        <begin position="1444"/>
        <end position="1485"/>
    </location>
</feature>
<evidence type="ECO:0000313" key="18">
    <source>
        <dbReference type="EMBL" id="RZF33205.1"/>
    </source>
</evidence>
<feature type="repeat" description="LDL-receptor class B" evidence="14">
    <location>
        <begin position="1310"/>
        <end position="1355"/>
    </location>
</feature>
<keyword evidence="12" id="KW-0325">Glycoprotein</keyword>
<dbReference type="Pfam" id="PF14670">
    <property type="entry name" value="FXa_inhibition"/>
    <property type="match status" value="4"/>
</dbReference>
<dbReference type="SUPFAM" id="SSF57196">
    <property type="entry name" value="EGF/Laminin"/>
    <property type="match status" value="2"/>
</dbReference>
<dbReference type="InParanoid" id="A0A482WI70"/>
<evidence type="ECO:0000256" key="2">
    <source>
        <dbReference type="ARBA" id="ARBA00022475"/>
    </source>
</evidence>
<feature type="repeat" description="LDL-receptor class B" evidence="14">
    <location>
        <begin position="1004"/>
        <end position="1046"/>
    </location>
</feature>
<dbReference type="InterPro" id="IPR051221">
    <property type="entry name" value="LDLR-related"/>
</dbReference>
<dbReference type="PANTHER" id="PTHR22722">
    <property type="entry name" value="LOW-DENSITY LIPOPROTEIN RECEPTOR-RELATED PROTEIN 2-RELATED"/>
    <property type="match status" value="1"/>
</dbReference>
<dbReference type="GO" id="GO:0043235">
    <property type="term" value="C:receptor complex"/>
    <property type="evidence" value="ECO:0007669"/>
    <property type="project" value="TreeGrafter"/>
</dbReference>
<protein>
    <recommendedName>
        <fullName evidence="17">EGF-like domain-containing protein</fullName>
    </recommendedName>
</protein>
<dbReference type="Proteomes" id="UP000291343">
    <property type="component" value="Unassembled WGS sequence"/>
</dbReference>
<evidence type="ECO:0000256" key="7">
    <source>
        <dbReference type="ARBA" id="ARBA00022737"/>
    </source>
</evidence>
<feature type="domain" description="EGF-like" evidence="17">
    <location>
        <begin position="633"/>
        <end position="648"/>
    </location>
</feature>
<keyword evidence="19" id="KW-1185">Reference proteome</keyword>
<evidence type="ECO:0000256" key="11">
    <source>
        <dbReference type="ARBA" id="ARBA00023170"/>
    </source>
</evidence>
<feature type="disulfide bond" evidence="13">
    <location>
        <begin position="339"/>
        <end position="357"/>
    </location>
</feature>
<dbReference type="SMART" id="SM00179">
    <property type="entry name" value="EGF_CA"/>
    <property type="match status" value="3"/>
</dbReference>
<dbReference type="GO" id="GO:0006898">
    <property type="term" value="P:receptor-mediated endocytosis"/>
    <property type="evidence" value="ECO:0007669"/>
    <property type="project" value="TreeGrafter"/>
</dbReference>
<evidence type="ECO:0000256" key="14">
    <source>
        <dbReference type="PROSITE-ProRule" id="PRU00461"/>
    </source>
</evidence>
<dbReference type="PROSITE" id="PS01209">
    <property type="entry name" value="LDLRA_1"/>
    <property type="match status" value="3"/>
</dbReference>
<dbReference type="Pfam" id="PF12662">
    <property type="entry name" value="cEGF"/>
    <property type="match status" value="1"/>
</dbReference>
<dbReference type="InterPro" id="IPR036055">
    <property type="entry name" value="LDL_receptor-like_sf"/>
</dbReference>
<feature type="region of interest" description="Disordered" evidence="15">
    <location>
        <begin position="138"/>
        <end position="164"/>
    </location>
</feature>
<feature type="repeat" description="LDL-receptor class B" evidence="14">
    <location>
        <begin position="1134"/>
        <end position="1175"/>
    </location>
</feature>
<feature type="repeat" description="LDL-receptor class B" evidence="14">
    <location>
        <begin position="738"/>
        <end position="780"/>
    </location>
</feature>
<dbReference type="PROSITE" id="PS51120">
    <property type="entry name" value="LDLRB"/>
    <property type="match status" value="15"/>
</dbReference>
<dbReference type="FunCoup" id="A0A482WI70">
    <property type="interactions" value="314"/>
</dbReference>
<dbReference type="STRING" id="195883.A0A482WI70"/>
<dbReference type="Pfam" id="PF00057">
    <property type="entry name" value="Ldl_recept_a"/>
    <property type="match status" value="8"/>
</dbReference>
<evidence type="ECO:0000256" key="16">
    <source>
        <dbReference type="SAM" id="Phobius"/>
    </source>
</evidence>
<dbReference type="PANTHER" id="PTHR22722:SF15">
    <property type="entry name" value="LOW-DENSITY LIPOPROTEIN RECEPTOR-RELATED"/>
    <property type="match status" value="1"/>
</dbReference>
<feature type="disulfide bond" evidence="13">
    <location>
        <begin position="457"/>
        <end position="469"/>
    </location>
</feature>
<dbReference type="PRINTS" id="PR00261">
    <property type="entry name" value="LDLRECEPTOR"/>
</dbReference>
<evidence type="ECO:0000256" key="13">
    <source>
        <dbReference type="PROSITE-ProRule" id="PRU00124"/>
    </source>
</evidence>
<evidence type="ECO:0000256" key="9">
    <source>
        <dbReference type="ARBA" id="ARBA00023136"/>
    </source>
</evidence>
<dbReference type="GO" id="GO:0042562">
    <property type="term" value="F:hormone binding"/>
    <property type="evidence" value="ECO:0007669"/>
    <property type="project" value="TreeGrafter"/>
</dbReference>
<dbReference type="SMART" id="SM00192">
    <property type="entry name" value="LDLa"/>
    <property type="match status" value="8"/>
</dbReference>
<dbReference type="InterPro" id="IPR000742">
    <property type="entry name" value="EGF"/>
</dbReference>
<feature type="disulfide bond" evidence="13">
    <location>
        <begin position="332"/>
        <end position="344"/>
    </location>
</feature>
<dbReference type="FunFam" id="2.120.10.30:FF:000008">
    <property type="entry name" value="Low-density lipoprotein receptor-related protein 4"/>
    <property type="match status" value="3"/>
</dbReference>
<feature type="disulfide bond" evidence="13">
    <location>
        <begin position="271"/>
        <end position="286"/>
    </location>
</feature>
<evidence type="ECO:0000256" key="6">
    <source>
        <dbReference type="ARBA" id="ARBA00022729"/>
    </source>
</evidence>
<dbReference type="CDD" id="cd23106">
    <property type="entry name" value="neurotoxins_LC_scorpion"/>
    <property type="match status" value="1"/>
</dbReference>
<feature type="disulfide bond" evidence="13">
    <location>
        <begin position="464"/>
        <end position="482"/>
    </location>
</feature>
<dbReference type="GO" id="GO:0016324">
    <property type="term" value="C:apical plasma membrane"/>
    <property type="evidence" value="ECO:0007669"/>
    <property type="project" value="TreeGrafter"/>
</dbReference>
<dbReference type="GO" id="GO:0005509">
    <property type="term" value="F:calcium ion binding"/>
    <property type="evidence" value="ECO:0007669"/>
    <property type="project" value="InterPro"/>
</dbReference>
<dbReference type="InterPro" id="IPR026823">
    <property type="entry name" value="cEGF"/>
</dbReference>
<dbReference type="Gene3D" id="4.10.400.10">
    <property type="entry name" value="Low-density Lipoprotein Receptor"/>
    <property type="match status" value="7"/>
</dbReference>
<dbReference type="InterPro" id="IPR018097">
    <property type="entry name" value="EGF_Ca-bd_CS"/>
</dbReference>
<dbReference type="PROSITE" id="PS01186">
    <property type="entry name" value="EGF_2"/>
    <property type="match status" value="1"/>
</dbReference>
<feature type="repeat" description="LDL-receptor class B" evidence="14">
    <location>
        <begin position="1661"/>
        <end position="1703"/>
    </location>
</feature>
<feature type="repeat" description="LDL-receptor class B" evidence="14">
    <location>
        <begin position="1704"/>
        <end position="1747"/>
    </location>
</feature>
<dbReference type="Gene3D" id="2.120.10.30">
    <property type="entry name" value="TolB, C-terminal domain"/>
    <property type="match status" value="4"/>
</dbReference>
<dbReference type="FunFam" id="2.120.10.30:FF:000241">
    <property type="entry name" value="Low-density lipoprotein receptor-related protein 6"/>
    <property type="match status" value="1"/>
</dbReference>
<dbReference type="SUPFAM" id="SSF63825">
    <property type="entry name" value="YWTD domain"/>
    <property type="match status" value="4"/>
</dbReference>
<evidence type="ECO:0000256" key="12">
    <source>
        <dbReference type="ARBA" id="ARBA00023180"/>
    </source>
</evidence>
<dbReference type="PROSITE" id="PS01187">
    <property type="entry name" value="EGF_CA"/>
    <property type="match status" value="1"/>
</dbReference>
<feature type="disulfide bond" evidence="13">
    <location>
        <begin position="351"/>
        <end position="366"/>
    </location>
</feature>
<dbReference type="EMBL" id="QKKF02034567">
    <property type="protein sequence ID" value="RZF33205.1"/>
    <property type="molecule type" value="Genomic_DNA"/>
</dbReference>
<evidence type="ECO:0000256" key="10">
    <source>
        <dbReference type="ARBA" id="ARBA00023157"/>
    </source>
</evidence>
<keyword evidence="3" id="KW-0245">EGF-like domain</keyword>
<feature type="repeat" description="LDL-receptor class B" evidence="14">
    <location>
        <begin position="781"/>
        <end position="825"/>
    </location>
</feature>
<dbReference type="InterPro" id="IPR001881">
    <property type="entry name" value="EGF-like_Ca-bd_dom"/>
</dbReference>
<feature type="disulfide bond" evidence="13">
    <location>
        <begin position="393"/>
        <end position="408"/>
    </location>
</feature>
<dbReference type="InterPro" id="IPR002172">
    <property type="entry name" value="LDrepeatLR_classA_rpt"/>
</dbReference>
<feature type="disulfide bond" evidence="13">
    <location>
        <begin position="291"/>
        <end position="303"/>
    </location>
</feature>
<feature type="repeat" description="LDL-receptor class B" evidence="14">
    <location>
        <begin position="1748"/>
        <end position="1788"/>
    </location>
</feature>
<dbReference type="InterPro" id="IPR011042">
    <property type="entry name" value="6-blade_b-propeller_TolB-like"/>
</dbReference>
<feature type="disulfide bond" evidence="13">
    <location>
        <begin position="476"/>
        <end position="491"/>
    </location>
</feature>
<dbReference type="FunFam" id="2.10.25.10:FF:000010">
    <property type="entry name" value="Pro-epidermal growth factor"/>
    <property type="match status" value="1"/>
</dbReference>
<evidence type="ECO:0000259" key="17">
    <source>
        <dbReference type="PROSITE" id="PS01186"/>
    </source>
</evidence>
<feature type="repeat" description="LDL-receptor class B" evidence="14">
    <location>
        <begin position="1090"/>
        <end position="1133"/>
    </location>
</feature>
<dbReference type="PROSITE" id="PS00010">
    <property type="entry name" value="ASX_HYDROXYL"/>
    <property type="match status" value="1"/>
</dbReference>
<keyword evidence="10 13" id="KW-1015">Disulfide bond</keyword>
<dbReference type="SMR" id="A0A482WI70"/>
<dbReference type="OrthoDB" id="10066840at2759"/>
<reference evidence="18 19" key="1">
    <citation type="journal article" date="2017" name="Gigascience">
        <title>Genome sequence of the small brown planthopper, Laodelphax striatellus.</title>
        <authorList>
            <person name="Zhu J."/>
            <person name="Jiang F."/>
            <person name="Wang X."/>
            <person name="Yang P."/>
            <person name="Bao Y."/>
            <person name="Zhao W."/>
            <person name="Wang W."/>
            <person name="Lu H."/>
            <person name="Wang Q."/>
            <person name="Cui N."/>
            <person name="Li J."/>
            <person name="Chen X."/>
            <person name="Luo L."/>
            <person name="Yu J."/>
            <person name="Kang L."/>
            <person name="Cui F."/>
        </authorList>
    </citation>
    <scope>NUCLEOTIDE SEQUENCE [LARGE SCALE GENOMIC DNA]</scope>
    <source>
        <strain evidence="18">Lst14</strain>
    </source>
</reference>
<dbReference type="InterPro" id="IPR009030">
    <property type="entry name" value="Growth_fac_rcpt_cys_sf"/>
</dbReference>
<dbReference type="SUPFAM" id="SSF57184">
    <property type="entry name" value="Growth factor receptor domain"/>
    <property type="match status" value="1"/>
</dbReference>
<feature type="disulfide bond" evidence="13">
    <location>
        <begin position="310"/>
        <end position="325"/>
    </location>
</feature>
<keyword evidence="4" id="KW-0254">Endocytosis</keyword>
<dbReference type="SMART" id="SM00135">
    <property type="entry name" value="LY"/>
    <property type="match status" value="20"/>
</dbReference>
<evidence type="ECO:0000256" key="1">
    <source>
        <dbReference type="ARBA" id="ARBA00004251"/>
    </source>
</evidence>
<feature type="repeat" description="LDL-receptor class B" evidence="14">
    <location>
        <begin position="1047"/>
        <end position="1089"/>
    </location>
</feature>
<dbReference type="Gene3D" id="2.10.25.10">
    <property type="entry name" value="Laminin"/>
    <property type="match status" value="2"/>
</dbReference>
<feature type="region of interest" description="Disordered" evidence="15">
    <location>
        <begin position="84"/>
        <end position="118"/>
    </location>
</feature>
<comment type="subcellular location">
    <subcellularLocation>
        <location evidence="1">Cell membrane</location>
        <topology evidence="1">Single-pass type I membrane protein</topology>
    </subcellularLocation>
</comment>
<gene>
    <name evidence="18" type="ORF">LSTR_LSTR009750</name>
</gene>
<feature type="disulfide bond" evidence="13">
    <location>
        <begin position="298"/>
        <end position="316"/>
    </location>
</feature>
<evidence type="ECO:0000256" key="15">
    <source>
        <dbReference type="SAM" id="MobiDB-lite"/>
    </source>
</evidence>
<dbReference type="Pfam" id="PF00058">
    <property type="entry name" value="Ldl_recept_b"/>
    <property type="match status" value="12"/>
</dbReference>
<keyword evidence="7" id="KW-0677">Repeat</keyword>
<evidence type="ECO:0000256" key="5">
    <source>
        <dbReference type="ARBA" id="ARBA00022692"/>
    </source>
</evidence>
<dbReference type="SUPFAM" id="SSF57424">
    <property type="entry name" value="LDL receptor-like module"/>
    <property type="match status" value="8"/>
</dbReference>
<evidence type="ECO:0000256" key="8">
    <source>
        <dbReference type="ARBA" id="ARBA00022989"/>
    </source>
</evidence>
<proteinExistence type="predicted"/>
<dbReference type="InterPro" id="IPR000033">
    <property type="entry name" value="LDLR_classB_rpt"/>
</dbReference>
<comment type="caution">
    <text evidence="18">The sequence shown here is derived from an EMBL/GenBank/DDBJ whole genome shotgun (WGS) entry which is preliminary data.</text>
</comment>
<feature type="disulfide bond" evidence="13">
    <location>
        <begin position="381"/>
        <end position="399"/>
    </location>
</feature>
<evidence type="ECO:0000256" key="4">
    <source>
        <dbReference type="ARBA" id="ARBA00022583"/>
    </source>
</evidence>
<feature type="disulfide bond" evidence="13">
    <location>
        <begin position="550"/>
        <end position="565"/>
    </location>
</feature>
<feature type="disulfide bond" evidence="13">
    <location>
        <begin position="434"/>
        <end position="449"/>
    </location>
</feature>
<feature type="repeat" description="LDL-receptor class B" evidence="14">
    <location>
        <begin position="1356"/>
        <end position="1398"/>
    </location>
</feature>
<dbReference type="InterPro" id="IPR023415">
    <property type="entry name" value="LDLR_class-A_CS"/>
</dbReference>
<feature type="disulfide bond" evidence="13">
    <location>
        <begin position="374"/>
        <end position="386"/>
    </location>
</feature>
<feature type="compositionally biased region" description="Basic and acidic residues" evidence="15">
    <location>
        <begin position="1969"/>
        <end position="1979"/>
    </location>
</feature>
<keyword evidence="6" id="KW-0732">Signal</keyword>
<feature type="compositionally biased region" description="Basic and acidic residues" evidence="15">
    <location>
        <begin position="138"/>
        <end position="150"/>
    </location>
</feature>